<feature type="domain" description="VOC" evidence="1">
    <location>
        <begin position="412"/>
        <end position="561"/>
    </location>
</feature>
<dbReference type="Proteomes" id="UP000193040">
    <property type="component" value="Unassembled WGS sequence"/>
</dbReference>
<comment type="caution">
    <text evidence="2">The sequence shown here is derived from an EMBL/GenBank/DDBJ whole genome shotgun (WGS) entry which is preliminary data.</text>
</comment>
<reference evidence="2 3" key="1">
    <citation type="submission" date="2017-03" db="EMBL/GenBank/DDBJ databases">
        <title>Genomic insights into Mycobacterium simiae human colonization.</title>
        <authorList>
            <person name="Steffani J.L."/>
            <person name="Brunck M.E."/>
            <person name="Cruz E."/>
            <person name="Montiel R."/>
            <person name="Barona F."/>
        </authorList>
    </citation>
    <scope>NUCLEOTIDE SEQUENCE [LARGE SCALE GENOMIC DNA]</scope>
    <source>
        <strain evidence="2 3">MsiGto</strain>
    </source>
</reference>
<dbReference type="InterPro" id="IPR004360">
    <property type="entry name" value="Glyas_Fos-R_dOase_dom"/>
</dbReference>
<gene>
    <name evidence="2" type="ORF">B5M45_16845</name>
</gene>
<dbReference type="AlphaFoldDB" id="A0A1X0Y1N0"/>
<dbReference type="InterPro" id="IPR036237">
    <property type="entry name" value="Xyl_isomerase-like_sf"/>
</dbReference>
<dbReference type="Gene3D" id="3.10.180.10">
    <property type="entry name" value="2,3-Dihydroxybiphenyl 1,2-Dioxygenase, domain 1"/>
    <property type="match status" value="1"/>
</dbReference>
<dbReference type="InterPro" id="IPR013022">
    <property type="entry name" value="Xyl_isomerase-like_TIM-brl"/>
</dbReference>
<evidence type="ECO:0000259" key="1">
    <source>
        <dbReference type="PROSITE" id="PS51819"/>
    </source>
</evidence>
<evidence type="ECO:0000313" key="3">
    <source>
        <dbReference type="Proteomes" id="UP000193040"/>
    </source>
</evidence>
<dbReference type="PANTHER" id="PTHR12110:SF21">
    <property type="entry name" value="XYLOSE ISOMERASE-LIKE TIM BARREL DOMAIN-CONTAINING PROTEIN"/>
    <property type="match status" value="1"/>
</dbReference>
<protein>
    <recommendedName>
        <fullName evidence="1">VOC domain-containing protein</fullName>
    </recommendedName>
</protein>
<sequence>MSAIADAGFDGFEMCEEDLIGCPLTPAQICRRAAGLGIAIDLYQPFRNLDTIDAEQFRRNLARAQRKFDVMQQLGVTTLLVCSSVLPSAVSDDRLLVDQLGCVADLALRQGIFLAYEALAWGTHVNTYGHAWDIVRQVDHPALGTCLDSFHILAHGDDLDGIADIPHDKIFYVQLADAPYLPLGVLPWSRHHRCFPGQGEFDLTSFATQLLSSGYHGPWSLEVFNDEFRRTCPKRTAKDGHRSLLYLQEQVTRAATRYPRVQLFSAPRPALVAEVASVALSAPPNEAKTIGQTLHQLGFGFTPPSDQQSPATLTHGEMTITVESQLSIPTPPVLAHIGIRCDGVREWGHRAAALGVSTQTPRTVDDAIDVVRLKIADGAWFDLFDRRHDEHWRSQSDALAAPRSKHETFLTGVDHFSLVIPEKDRGEAVLLLRSLFGMTALPAVDITDPTGLRHKQALTLEGGQGSGLRIILETVPTSAPSLALPVQPRLGRVGHIAFGTEDIWAAAEQMQRGGFRVLPSPANYYDDLAARFDMRPSQLRWMSRYGVLYDRDAAGGEFYHFHTEPIGEDFFFEVVQRIGGYTGYGEANASTRCAAQLRSRNCAFRYQEAAMLCAEGDGATRDLSDAR</sequence>
<dbReference type="SUPFAM" id="SSF54593">
    <property type="entry name" value="Glyoxalase/Bleomycin resistance protein/Dihydroxybiphenyl dioxygenase"/>
    <property type="match status" value="1"/>
</dbReference>
<proteinExistence type="predicted"/>
<dbReference type="Pfam" id="PF01261">
    <property type="entry name" value="AP_endonuc_2"/>
    <property type="match status" value="1"/>
</dbReference>
<dbReference type="InterPro" id="IPR029068">
    <property type="entry name" value="Glyas_Bleomycin-R_OHBP_Dase"/>
</dbReference>
<keyword evidence="3" id="KW-1185">Reference proteome</keyword>
<dbReference type="PROSITE" id="PS51819">
    <property type="entry name" value="VOC"/>
    <property type="match status" value="1"/>
</dbReference>
<dbReference type="InterPro" id="IPR050312">
    <property type="entry name" value="IolE/XylAMocC-like"/>
</dbReference>
<dbReference type="PANTHER" id="PTHR12110">
    <property type="entry name" value="HYDROXYPYRUVATE ISOMERASE"/>
    <property type="match status" value="1"/>
</dbReference>
<dbReference type="SUPFAM" id="SSF51658">
    <property type="entry name" value="Xylose isomerase-like"/>
    <property type="match status" value="1"/>
</dbReference>
<dbReference type="Pfam" id="PF00903">
    <property type="entry name" value="Glyoxalase"/>
    <property type="match status" value="1"/>
</dbReference>
<organism evidence="2 3">
    <name type="scientific">Mycobacterium simiae</name>
    <name type="common">Mycobacterium habana</name>
    <dbReference type="NCBI Taxonomy" id="1784"/>
    <lineage>
        <taxon>Bacteria</taxon>
        <taxon>Bacillati</taxon>
        <taxon>Actinomycetota</taxon>
        <taxon>Actinomycetes</taxon>
        <taxon>Mycobacteriales</taxon>
        <taxon>Mycobacteriaceae</taxon>
        <taxon>Mycobacterium</taxon>
        <taxon>Mycobacterium simiae complex</taxon>
    </lineage>
</organism>
<dbReference type="Gene3D" id="3.20.20.150">
    <property type="entry name" value="Divalent-metal-dependent TIM barrel enzymes"/>
    <property type="match status" value="1"/>
</dbReference>
<name>A0A1X0Y1N0_MYCSI</name>
<evidence type="ECO:0000313" key="2">
    <source>
        <dbReference type="EMBL" id="ORJ58992.1"/>
    </source>
</evidence>
<dbReference type="EMBL" id="MZZM01000022">
    <property type="protein sequence ID" value="ORJ58992.1"/>
    <property type="molecule type" value="Genomic_DNA"/>
</dbReference>
<accession>A0A1X0Y1N0</accession>
<dbReference type="InterPro" id="IPR037523">
    <property type="entry name" value="VOC_core"/>
</dbReference>